<keyword evidence="9" id="KW-0624">Polysaccharide degradation</keyword>
<evidence type="ECO:0000256" key="4">
    <source>
        <dbReference type="ARBA" id="ARBA00022729"/>
    </source>
</evidence>
<evidence type="ECO:0000256" key="9">
    <source>
        <dbReference type="ARBA" id="ARBA00023326"/>
    </source>
</evidence>
<evidence type="ECO:0000313" key="11">
    <source>
        <dbReference type="Proteomes" id="UP000198211"/>
    </source>
</evidence>
<keyword evidence="5 10" id="KW-0378">Hydrolase</keyword>
<dbReference type="Gene3D" id="2.70.100.10">
    <property type="entry name" value="Glycoside hydrolase, family 7, domain"/>
    <property type="match status" value="1"/>
</dbReference>
<reference evidence="11" key="1">
    <citation type="submission" date="2017-03" db="EMBL/GenBank/DDBJ databases">
        <title>Phytopthora megakarya and P. palmivora, two closely related causual agents of cacao black pod achieved similar genome size and gene model numbers by different mechanisms.</title>
        <authorList>
            <person name="Ali S."/>
            <person name="Shao J."/>
            <person name="Larry D.J."/>
            <person name="Kronmiller B."/>
            <person name="Shen D."/>
            <person name="Strem M.D."/>
            <person name="Melnick R.L."/>
            <person name="Guiltinan M.J."/>
            <person name="Tyler B.M."/>
            <person name="Meinhardt L.W."/>
            <person name="Bailey B.A."/>
        </authorList>
    </citation>
    <scope>NUCLEOTIDE SEQUENCE [LARGE SCALE GENOMIC DNA]</scope>
    <source>
        <strain evidence="11">zdho120</strain>
    </source>
</reference>
<evidence type="ECO:0000256" key="8">
    <source>
        <dbReference type="ARBA" id="ARBA00023295"/>
    </source>
</evidence>
<evidence type="ECO:0000256" key="2">
    <source>
        <dbReference type="ARBA" id="ARBA00006044"/>
    </source>
</evidence>
<accession>A0A225WSK0</accession>
<dbReference type="OrthoDB" id="98917at2759"/>
<dbReference type="SUPFAM" id="SSF49899">
    <property type="entry name" value="Concanavalin A-like lectins/glucanases"/>
    <property type="match status" value="1"/>
</dbReference>
<evidence type="ECO:0000256" key="3">
    <source>
        <dbReference type="ARBA" id="ARBA00012561"/>
    </source>
</evidence>
<dbReference type="GO" id="GO:0016162">
    <property type="term" value="F:cellulose 1,4-beta-cellobiosidase activity"/>
    <property type="evidence" value="ECO:0007669"/>
    <property type="project" value="UniProtKB-EC"/>
</dbReference>
<dbReference type="EC" id="3.2.1.91" evidence="3"/>
<keyword evidence="6" id="KW-0136">Cellulose degradation</keyword>
<comment type="catalytic activity">
    <reaction evidence="1">
        <text>Hydrolysis of (1-&gt;4)-beta-D-glucosidic linkages in cellulose and cellotetraose, releasing cellobiose from the non-reducing ends of the chains.</text>
        <dbReference type="EC" id="3.2.1.91"/>
    </reaction>
</comment>
<dbReference type="Proteomes" id="UP000198211">
    <property type="component" value="Unassembled WGS sequence"/>
</dbReference>
<protein>
    <recommendedName>
        <fullName evidence="3">cellulose 1,4-beta-cellobiosidase (non-reducing end)</fullName>
        <ecNumber evidence="3">3.2.1.91</ecNumber>
    </recommendedName>
</protein>
<evidence type="ECO:0000256" key="5">
    <source>
        <dbReference type="ARBA" id="ARBA00022801"/>
    </source>
</evidence>
<dbReference type="PANTHER" id="PTHR33753:SF2">
    <property type="entry name" value="GLYCOSIDE HYDROLASE FAMILY 7 PROTEIN"/>
    <property type="match status" value="1"/>
</dbReference>
<gene>
    <name evidence="10" type="ORF">PHMEG_0005726</name>
</gene>
<keyword evidence="11" id="KW-1185">Reference proteome</keyword>
<dbReference type="InterPro" id="IPR001722">
    <property type="entry name" value="Glyco_hydro_7"/>
</dbReference>
<sequence>MIGGMTLAMSIWVDYGSNMTWLDSYTGDDPKFPGAMRGNCPKTGGDPESVFHESPDATVKFMNIRSGDFGSMY</sequence>
<name>A0A225WSK0_9STRA</name>
<keyword evidence="7" id="KW-0119">Carbohydrate metabolism</keyword>
<dbReference type="GO" id="GO:0030245">
    <property type="term" value="P:cellulose catabolic process"/>
    <property type="evidence" value="ECO:0007669"/>
    <property type="project" value="UniProtKB-KW"/>
</dbReference>
<keyword evidence="8" id="KW-0326">Glycosidase</keyword>
<organism evidence="10 11">
    <name type="scientific">Phytophthora megakarya</name>
    <dbReference type="NCBI Taxonomy" id="4795"/>
    <lineage>
        <taxon>Eukaryota</taxon>
        <taxon>Sar</taxon>
        <taxon>Stramenopiles</taxon>
        <taxon>Oomycota</taxon>
        <taxon>Peronosporomycetes</taxon>
        <taxon>Peronosporales</taxon>
        <taxon>Peronosporaceae</taxon>
        <taxon>Phytophthora</taxon>
    </lineage>
</organism>
<keyword evidence="4" id="KW-0732">Signal</keyword>
<dbReference type="AlphaFoldDB" id="A0A225WSK0"/>
<dbReference type="STRING" id="4795.A0A225WSK0"/>
<comment type="similarity">
    <text evidence="2">Belongs to the glycosyl hydrolase 7 (cellulase C) family.</text>
</comment>
<dbReference type="PANTHER" id="PTHR33753">
    <property type="entry name" value="1,4-BETA-D-GLUCAN CELLOBIOHYDROLASE B"/>
    <property type="match status" value="1"/>
</dbReference>
<evidence type="ECO:0000313" key="10">
    <source>
        <dbReference type="EMBL" id="OWZ19950.1"/>
    </source>
</evidence>
<proteinExistence type="inferred from homology"/>
<evidence type="ECO:0000256" key="7">
    <source>
        <dbReference type="ARBA" id="ARBA00023277"/>
    </source>
</evidence>
<evidence type="ECO:0000256" key="6">
    <source>
        <dbReference type="ARBA" id="ARBA00023001"/>
    </source>
</evidence>
<dbReference type="PRINTS" id="PR00734">
    <property type="entry name" value="GLHYDRLASE7"/>
</dbReference>
<evidence type="ECO:0000256" key="1">
    <source>
        <dbReference type="ARBA" id="ARBA00001641"/>
    </source>
</evidence>
<dbReference type="InterPro" id="IPR037019">
    <property type="entry name" value="Glyco_hydro_7_sf"/>
</dbReference>
<dbReference type="EMBL" id="NBNE01000381">
    <property type="protein sequence ID" value="OWZ19950.1"/>
    <property type="molecule type" value="Genomic_DNA"/>
</dbReference>
<dbReference type="InterPro" id="IPR013320">
    <property type="entry name" value="ConA-like_dom_sf"/>
</dbReference>
<comment type="caution">
    <text evidence="10">The sequence shown here is derived from an EMBL/GenBank/DDBJ whole genome shotgun (WGS) entry which is preliminary data.</text>
</comment>
<dbReference type="Pfam" id="PF00840">
    <property type="entry name" value="Glyco_hydro_7"/>
    <property type="match status" value="1"/>
</dbReference>